<dbReference type="WBParaSite" id="EVEC_0000061601-mRNA-1">
    <property type="protein sequence ID" value="EVEC_0000061601-mRNA-1"/>
    <property type="gene ID" value="EVEC_0000061601"/>
</dbReference>
<evidence type="ECO:0000313" key="2">
    <source>
        <dbReference type="EMBL" id="VDD85277.1"/>
    </source>
</evidence>
<keyword evidence="3" id="KW-1185">Reference proteome</keyword>
<gene>
    <name evidence="2" type="ORF">EVEC_LOCUS420</name>
</gene>
<dbReference type="EMBL" id="UXUI01000576">
    <property type="protein sequence ID" value="VDD85277.1"/>
    <property type="molecule type" value="Genomic_DNA"/>
</dbReference>
<evidence type="ECO:0000313" key="4">
    <source>
        <dbReference type="WBParaSite" id="EVEC_0000061601-mRNA-1"/>
    </source>
</evidence>
<protein>
    <submittedName>
        <fullName evidence="4">ENTH domain-containing protein</fullName>
    </submittedName>
</protein>
<evidence type="ECO:0000256" key="1">
    <source>
        <dbReference type="SAM" id="MobiDB-lite"/>
    </source>
</evidence>
<name>A0A0N4UTK4_ENTVE</name>
<reference evidence="4" key="1">
    <citation type="submission" date="2017-02" db="UniProtKB">
        <authorList>
            <consortium name="WormBaseParasite"/>
        </authorList>
    </citation>
    <scope>IDENTIFICATION</scope>
</reference>
<sequence>MIDQTAIMMILHDNFSKITALEIMLAKLNTQDNWSSQQLISLLHQASKARECVGITFALRYVRKDELKTASASYERDCSNPNYLSGGRTNEDK</sequence>
<feature type="region of interest" description="Disordered" evidence="1">
    <location>
        <begin position="72"/>
        <end position="93"/>
    </location>
</feature>
<dbReference type="AlphaFoldDB" id="A0A0N4UTK4"/>
<dbReference type="Proteomes" id="UP000274131">
    <property type="component" value="Unassembled WGS sequence"/>
</dbReference>
<evidence type="ECO:0000313" key="3">
    <source>
        <dbReference type="Proteomes" id="UP000274131"/>
    </source>
</evidence>
<organism evidence="4">
    <name type="scientific">Enterobius vermicularis</name>
    <name type="common">Human pinworm</name>
    <dbReference type="NCBI Taxonomy" id="51028"/>
    <lineage>
        <taxon>Eukaryota</taxon>
        <taxon>Metazoa</taxon>
        <taxon>Ecdysozoa</taxon>
        <taxon>Nematoda</taxon>
        <taxon>Chromadorea</taxon>
        <taxon>Rhabditida</taxon>
        <taxon>Spirurina</taxon>
        <taxon>Oxyuridomorpha</taxon>
        <taxon>Oxyuroidea</taxon>
        <taxon>Oxyuridae</taxon>
        <taxon>Enterobius</taxon>
    </lineage>
</organism>
<reference evidence="2 3" key="2">
    <citation type="submission" date="2018-10" db="EMBL/GenBank/DDBJ databases">
        <authorList>
            <consortium name="Pathogen Informatics"/>
        </authorList>
    </citation>
    <scope>NUCLEOTIDE SEQUENCE [LARGE SCALE GENOMIC DNA]</scope>
</reference>
<accession>A0A0N4UTK4</accession>
<proteinExistence type="predicted"/>